<dbReference type="PANTHER" id="PTHR43611:SF3">
    <property type="entry name" value="FLAVIN MONONUCLEOTIDE HYDROLASE 1, CHLOROPLATIC"/>
    <property type="match status" value="1"/>
</dbReference>
<comment type="caution">
    <text evidence="1">The sequence shown here is derived from an EMBL/GenBank/DDBJ whole genome shotgun (WGS) entry which is preliminary data.</text>
</comment>
<dbReference type="EMBL" id="JACHEK010000010">
    <property type="protein sequence ID" value="MBB6146699.1"/>
    <property type="molecule type" value="Genomic_DNA"/>
</dbReference>
<dbReference type="SFLD" id="SFLDS00003">
    <property type="entry name" value="Haloacid_Dehalogenase"/>
    <property type="match status" value="1"/>
</dbReference>
<dbReference type="Gene3D" id="3.40.50.1000">
    <property type="entry name" value="HAD superfamily/HAD-like"/>
    <property type="match status" value="1"/>
</dbReference>
<sequence>MAITAVIFDYGRVLSNSEDPVAKEKMIALTGLDESKLFASYWRFRHEYDLGQLNGITYWNSVAKDAGVAFTPERIQYLIETDVLMWTSLNEEMLAWVVALQDAGFPTAILSNMGEEMLCYMRQEFGWLAHFQHHTWSCELGIGKPDPAIYVHTCERLGVAPQQTLFLDDKPENIEAATSVGLNAVLFHSIGQLRQDLEARNLLEGLPIPGEATPAHA</sequence>
<protein>
    <submittedName>
        <fullName evidence="1">Putative hydrolase of the HAD superfamily</fullName>
    </submittedName>
</protein>
<evidence type="ECO:0000313" key="1">
    <source>
        <dbReference type="EMBL" id="MBB6146699.1"/>
    </source>
</evidence>
<proteinExistence type="predicted"/>
<dbReference type="CDD" id="cd02603">
    <property type="entry name" value="HAD_sEH-N_like"/>
    <property type="match status" value="1"/>
</dbReference>
<organism evidence="1 2">
    <name type="scientific">Silvibacterium bohemicum</name>
    <dbReference type="NCBI Taxonomy" id="1577686"/>
    <lineage>
        <taxon>Bacteria</taxon>
        <taxon>Pseudomonadati</taxon>
        <taxon>Acidobacteriota</taxon>
        <taxon>Terriglobia</taxon>
        <taxon>Terriglobales</taxon>
        <taxon>Acidobacteriaceae</taxon>
        <taxon>Silvibacterium</taxon>
    </lineage>
</organism>
<dbReference type="RefSeq" id="WP_050060285.1">
    <property type="nucleotide sequence ID" value="NZ_JACHEK010000010.1"/>
</dbReference>
<dbReference type="SUPFAM" id="SSF56784">
    <property type="entry name" value="HAD-like"/>
    <property type="match status" value="1"/>
</dbReference>
<dbReference type="AlphaFoldDB" id="A0A841K433"/>
<dbReference type="Pfam" id="PF00702">
    <property type="entry name" value="Hydrolase"/>
    <property type="match status" value="1"/>
</dbReference>
<name>A0A841K433_9BACT</name>
<dbReference type="Proteomes" id="UP000538666">
    <property type="component" value="Unassembled WGS sequence"/>
</dbReference>
<gene>
    <name evidence="1" type="ORF">HNQ77_004678</name>
</gene>
<dbReference type="InterPro" id="IPR006439">
    <property type="entry name" value="HAD-SF_hydro_IA"/>
</dbReference>
<dbReference type="SFLD" id="SFLDG01129">
    <property type="entry name" value="C1.5:_HAD__Beta-PGM__Phosphata"/>
    <property type="match status" value="1"/>
</dbReference>
<dbReference type="InterPro" id="IPR036412">
    <property type="entry name" value="HAD-like_sf"/>
</dbReference>
<dbReference type="InterPro" id="IPR023214">
    <property type="entry name" value="HAD_sf"/>
</dbReference>
<keyword evidence="2" id="KW-1185">Reference proteome</keyword>
<dbReference type="OrthoDB" id="9797415at2"/>
<dbReference type="NCBIfam" id="TIGR01509">
    <property type="entry name" value="HAD-SF-IA-v3"/>
    <property type="match status" value="1"/>
</dbReference>
<keyword evidence="1" id="KW-0378">Hydrolase</keyword>
<evidence type="ECO:0000313" key="2">
    <source>
        <dbReference type="Proteomes" id="UP000538666"/>
    </source>
</evidence>
<reference evidence="1 2" key="1">
    <citation type="submission" date="2020-08" db="EMBL/GenBank/DDBJ databases">
        <title>Genomic Encyclopedia of Type Strains, Phase IV (KMG-IV): sequencing the most valuable type-strain genomes for metagenomic binning, comparative biology and taxonomic classification.</title>
        <authorList>
            <person name="Goeker M."/>
        </authorList>
    </citation>
    <scope>NUCLEOTIDE SEQUENCE [LARGE SCALE GENOMIC DNA]</scope>
    <source>
        <strain evidence="1 2">DSM 103733</strain>
    </source>
</reference>
<dbReference type="PRINTS" id="PR00413">
    <property type="entry name" value="HADHALOGNASE"/>
</dbReference>
<dbReference type="GO" id="GO:0016787">
    <property type="term" value="F:hydrolase activity"/>
    <property type="evidence" value="ECO:0007669"/>
    <property type="project" value="UniProtKB-KW"/>
</dbReference>
<accession>A0A841K433</accession>
<dbReference type="PANTHER" id="PTHR43611">
    <property type="entry name" value="ALPHA-D-GLUCOSE 1-PHOSPHATE PHOSPHATASE"/>
    <property type="match status" value="1"/>
</dbReference>